<dbReference type="SUPFAM" id="SSF48239">
    <property type="entry name" value="Terpenoid cyclases/Protein prenyltransferases"/>
    <property type="match status" value="1"/>
</dbReference>
<reference evidence="2 4" key="1">
    <citation type="journal article" date="2012" name="Nat. Biotechnol.">
        <title>Reference genome sequence of the model plant Setaria.</title>
        <authorList>
            <person name="Bennetzen J.L."/>
            <person name="Schmutz J."/>
            <person name="Wang H."/>
            <person name="Percifield R."/>
            <person name="Hawkins J."/>
            <person name="Pontaroli A.C."/>
            <person name="Estep M."/>
            <person name="Feng L."/>
            <person name="Vaughn J.N."/>
            <person name="Grimwood J."/>
            <person name="Jenkins J."/>
            <person name="Barry K."/>
            <person name="Lindquist E."/>
            <person name="Hellsten U."/>
            <person name="Deshpande S."/>
            <person name="Wang X."/>
            <person name="Wu X."/>
            <person name="Mitros T."/>
            <person name="Triplett J."/>
            <person name="Yang X."/>
            <person name="Ye C.Y."/>
            <person name="Mauro-Herrera M."/>
            <person name="Wang L."/>
            <person name="Li P."/>
            <person name="Sharma M."/>
            <person name="Sharma R."/>
            <person name="Ronald P.C."/>
            <person name="Panaud O."/>
            <person name="Kellogg E.A."/>
            <person name="Brutnell T.P."/>
            <person name="Doust A.N."/>
            <person name="Tuskan G.A."/>
            <person name="Rokhsar D."/>
            <person name="Devos K.M."/>
        </authorList>
    </citation>
    <scope>NUCLEOTIDE SEQUENCE [LARGE SCALE GENOMIC DNA]</scope>
    <source>
        <strain evidence="4">cv. Yugu1</strain>
        <strain evidence="2">Yugu1</strain>
    </source>
</reference>
<proteinExistence type="predicted"/>
<accession>K4AKB8</accession>
<dbReference type="EMBL" id="AGNK02005929">
    <property type="status" value="NOT_ANNOTATED_CDS"/>
    <property type="molecule type" value="Genomic_DNA"/>
</dbReference>
<organism evidence="2">
    <name type="scientific">Setaria italica</name>
    <name type="common">Foxtail millet</name>
    <name type="synonym">Panicum italicum</name>
    <dbReference type="NCBI Taxonomy" id="4555"/>
    <lineage>
        <taxon>Eukaryota</taxon>
        <taxon>Viridiplantae</taxon>
        <taxon>Streptophyta</taxon>
        <taxon>Embryophyta</taxon>
        <taxon>Tracheophyta</taxon>
        <taxon>Spermatophyta</taxon>
        <taxon>Magnoliopsida</taxon>
        <taxon>Liliopsida</taxon>
        <taxon>Poales</taxon>
        <taxon>Poaceae</taxon>
        <taxon>PACMAD clade</taxon>
        <taxon>Panicoideae</taxon>
        <taxon>Panicodae</taxon>
        <taxon>Paniceae</taxon>
        <taxon>Cenchrinae</taxon>
        <taxon>Setaria</taxon>
    </lineage>
</organism>
<dbReference type="Gene3D" id="1.50.10.130">
    <property type="entry name" value="Terpene synthase, N-terminal domain"/>
    <property type="match status" value="1"/>
</dbReference>
<dbReference type="InterPro" id="IPR036965">
    <property type="entry name" value="Terpene_synth_N_sf"/>
</dbReference>
<keyword evidence="4" id="KW-1185">Reference proteome</keyword>
<evidence type="ECO:0000313" key="2">
    <source>
        <dbReference type="EMBL" id="RCV44277.1"/>
    </source>
</evidence>
<dbReference type="EnsemblPlants" id="KQK90366">
    <property type="protein sequence ID" value="KQK90366"/>
    <property type="gene ID" value="SETIT_039341mg"/>
</dbReference>
<reference evidence="2" key="2">
    <citation type="submission" date="2015-07" db="EMBL/GenBank/DDBJ databases">
        <authorList>
            <person name="Noorani M."/>
        </authorList>
    </citation>
    <scope>NUCLEOTIDE SEQUENCE</scope>
    <source>
        <strain evidence="2">Yugu1</strain>
    </source>
</reference>
<dbReference type="Gramene" id="KQK90366">
    <property type="protein sequence ID" value="KQK90366"/>
    <property type="gene ID" value="SETIT_039341mg"/>
</dbReference>
<dbReference type="InterPro" id="IPR001906">
    <property type="entry name" value="Terpene_synth_N"/>
</dbReference>
<dbReference type="GO" id="GO:0010333">
    <property type="term" value="F:terpene synthase activity"/>
    <property type="evidence" value="ECO:0007669"/>
    <property type="project" value="InterPro"/>
</dbReference>
<reference evidence="3" key="3">
    <citation type="submission" date="2018-08" db="UniProtKB">
        <authorList>
            <consortium name="EnsemblPlants"/>
        </authorList>
    </citation>
    <scope>IDENTIFICATION</scope>
    <source>
        <strain evidence="3">Yugu1</strain>
    </source>
</reference>
<dbReference type="OrthoDB" id="785754at2759"/>
<evidence type="ECO:0000313" key="4">
    <source>
        <dbReference type="Proteomes" id="UP000004995"/>
    </source>
</evidence>
<dbReference type="InterPro" id="IPR008930">
    <property type="entry name" value="Terpenoid_cyclase/PrenylTrfase"/>
</dbReference>
<evidence type="ECO:0000259" key="1">
    <source>
        <dbReference type="Pfam" id="PF01397"/>
    </source>
</evidence>
<name>K4AKB8_SETIT</name>
<dbReference type="EMBL" id="CM003536">
    <property type="protein sequence ID" value="RCV44277.1"/>
    <property type="molecule type" value="Genomic_DNA"/>
</dbReference>
<sequence length="112" mass="13085">MIESRDVLMYLVNEARKMLVGTPVQRLGISYHFQEEIHASLEKFSTVEFNNESFHDISLQFRLLRQERHYISCGASKYYLTSIPSTLLIRVINLAQTMETTYKNIDGYTDSK</sequence>
<protein>
    <recommendedName>
        <fullName evidence="1">Terpene synthase N-terminal domain-containing protein</fullName>
    </recommendedName>
</protein>
<dbReference type="Proteomes" id="UP000004995">
    <property type="component" value="Unassembled WGS sequence"/>
</dbReference>
<dbReference type="Pfam" id="PF01397">
    <property type="entry name" value="Terpene_synth"/>
    <property type="match status" value="1"/>
</dbReference>
<feature type="domain" description="Terpene synthase N-terminal" evidence="1">
    <location>
        <begin position="13"/>
        <end position="74"/>
    </location>
</feature>
<dbReference type="HOGENOM" id="CLU_2150275_0_0_1"/>
<dbReference type="AlphaFoldDB" id="K4AKB8"/>
<evidence type="ECO:0000313" key="3">
    <source>
        <dbReference type="EnsemblPlants" id="KQK90366"/>
    </source>
</evidence>
<gene>
    <name evidence="2" type="ORF">SETIT_9G360500v2</name>
</gene>